<evidence type="ECO:0000256" key="1">
    <source>
        <dbReference type="ARBA" id="ARBA00008361"/>
    </source>
</evidence>
<dbReference type="Gene3D" id="3.40.50.150">
    <property type="entry name" value="Vaccinia Virus protein VP39"/>
    <property type="match status" value="1"/>
</dbReference>
<dbReference type="AlphaFoldDB" id="A0A9N8KP77"/>
<comment type="caution">
    <text evidence="5">The sequence shown here is derived from an EMBL/GenBank/DDBJ whole genome shotgun (WGS) entry which is preliminary data.</text>
</comment>
<dbReference type="CDD" id="cd02440">
    <property type="entry name" value="AdoMet_MTases"/>
    <property type="match status" value="1"/>
</dbReference>
<evidence type="ECO:0000256" key="2">
    <source>
        <dbReference type="ARBA" id="ARBA00022603"/>
    </source>
</evidence>
<sequence>IIMTSAPGRINPSAQNGFSNAALYDKHRPSFPAHSVSVLLDGVRVADSPQATVVDLAAGTGKFTELLADRDEGYEIIAIEPHADMRKVLEDKHLKGVSVQDGLSTDMKYLKDESVDAIIAAQAFHWFANLESLEEINRVLQPHGAFGVIWNIEDYNAPKSHAATTAWEQEIQDLILSFDDNQPRFRHEQWRKVFDAQLSSNPLSITSSAEPLFSLPLAENVEKWSVWLSEEALWDRLSTLSQIAVLEGEEKETVRDFVSKTLKGDDVQKNEKGEVELHGMTVAAWTTKIPQKGAESLFTTVKDAIAGRT</sequence>
<dbReference type="SUPFAM" id="SSF53335">
    <property type="entry name" value="S-adenosyl-L-methionine-dependent methyltransferases"/>
    <property type="match status" value="1"/>
</dbReference>
<keyword evidence="2" id="KW-0489">Methyltransferase</keyword>
<dbReference type="Pfam" id="PF08241">
    <property type="entry name" value="Methyltransf_11"/>
    <property type="match status" value="1"/>
</dbReference>
<accession>A0A9N8KP77</accession>
<dbReference type="InterPro" id="IPR051052">
    <property type="entry name" value="Diverse_substrate_MTase"/>
</dbReference>
<comment type="similarity">
    <text evidence="1">Belongs to the methyltransferase superfamily.</text>
</comment>
<protein>
    <recommendedName>
        <fullName evidence="4">Methyltransferase type 11 domain-containing protein</fullName>
    </recommendedName>
</protein>
<feature type="non-terminal residue" evidence="5">
    <location>
        <position position="309"/>
    </location>
</feature>
<organism evidence="5 6">
    <name type="scientific">Aureobasidium uvarum</name>
    <dbReference type="NCBI Taxonomy" id="2773716"/>
    <lineage>
        <taxon>Eukaryota</taxon>
        <taxon>Fungi</taxon>
        <taxon>Dikarya</taxon>
        <taxon>Ascomycota</taxon>
        <taxon>Pezizomycotina</taxon>
        <taxon>Dothideomycetes</taxon>
        <taxon>Dothideomycetidae</taxon>
        <taxon>Dothideales</taxon>
        <taxon>Saccotheciaceae</taxon>
        <taxon>Aureobasidium</taxon>
    </lineage>
</organism>
<dbReference type="InterPro" id="IPR013216">
    <property type="entry name" value="Methyltransf_11"/>
</dbReference>
<proteinExistence type="inferred from homology"/>
<dbReference type="PANTHER" id="PTHR44942">
    <property type="entry name" value="METHYLTRANSF_11 DOMAIN-CONTAINING PROTEIN"/>
    <property type="match status" value="1"/>
</dbReference>
<dbReference type="Proteomes" id="UP000745764">
    <property type="component" value="Unassembled WGS sequence"/>
</dbReference>
<dbReference type="EMBL" id="CAINUL010000014">
    <property type="protein sequence ID" value="CAD0111856.1"/>
    <property type="molecule type" value="Genomic_DNA"/>
</dbReference>
<evidence type="ECO:0000256" key="3">
    <source>
        <dbReference type="ARBA" id="ARBA00022679"/>
    </source>
</evidence>
<feature type="domain" description="Methyltransferase type 11" evidence="4">
    <location>
        <begin position="54"/>
        <end position="146"/>
    </location>
</feature>
<dbReference type="GO" id="GO:0032259">
    <property type="term" value="P:methylation"/>
    <property type="evidence" value="ECO:0007669"/>
    <property type="project" value="UniProtKB-KW"/>
</dbReference>
<reference evidence="5" key="1">
    <citation type="submission" date="2020-06" db="EMBL/GenBank/DDBJ databases">
        <authorList>
            <person name="Onetto C."/>
        </authorList>
    </citation>
    <scope>NUCLEOTIDE SEQUENCE</scope>
</reference>
<dbReference type="InterPro" id="IPR029063">
    <property type="entry name" value="SAM-dependent_MTases_sf"/>
</dbReference>
<dbReference type="PANTHER" id="PTHR44942:SF4">
    <property type="entry name" value="METHYLTRANSFERASE TYPE 11 DOMAIN-CONTAINING PROTEIN"/>
    <property type="match status" value="1"/>
</dbReference>
<dbReference type="GO" id="GO:0008757">
    <property type="term" value="F:S-adenosylmethionine-dependent methyltransferase activity"/>
    <property type="evidence" value="ECO:0007669"/>
    <property type="project" value="InterPro"/>
</dbReference>
<evidence type="ECO:0000313" key="5">
    <source>
        <dbReference type="EMBL" id="CAD0111856.1"/>
    </source>
</evidence>
<name>A0A9N8KP77_9PEZI</name>
<evidence type="ECO:0000313" key="6">
    <source>
        <dbReference type="Proteomes" id="UP000745764"/>
    </source>
</evidence>
<gene>
    <name evidence="5" type="ORF">AWRI4620_LOCUS6111</name>
</gene>
<dbReference type="OrthoDB" id="10027013at2759"/>
<keyword evidence="3" id="KW-0808">Transferase</keyword>
<keyword evidence="6" id="KW-1185">Reference proteome</keyword>
<evidence type="ECO:0000259" key="4">
    <source>
        <dbReference type="Pfam" id="PF08241"/>
    </source>
</evidence>